<comment type="caution">
    <text evidence="2">The sequence shown here is derived from an EMBL/GenBank/DDBJ whole genome shotgun (WGS) entry which is preliminary data.</text>
</comment>
<proteinExistence type="predicted"/>
<protein>
    <submittedName>
        <fullName evidence="2">Uncharacterized protein</fullName>
    </submittedName>
</protein>
<feature type="transmembrane region" description="Helical" evidence="1">
    <location>
        <begin position="43"/>
        <end position="63"/>
    </location>
</feature>
<keyword evidence="1" id="KW-0472">Membrane</keyword>
<reference evidence="2 3" key="1">
    <citation type="journal article" date="2016" name="Front. Microbiol.">
        <title>Comparative Genomics Analysis of Streptomyces Species Reveals Their Adaptation to the Marine Environment and Their Diversity at the Genomic Level.</title>
        <authorList>
            <person name="Tian X."/>
            <person name="Zhang Z."/>
            <person name="Yang T."/>
            <person name="Chen M."/>
            <person name="Li J."/>
            <person name="Chen F."/>
            <person name="Yang J."/>
            <person name="Li W."/>
            <person name="Zhang B."/>
            <person name="Zhang Z."/>
            <person name="Wu J."/>
            <person name="Zhang C."/>
            <person name="Long L."/>
            <person name="Xiao J."/>
        </authorList>
    </citation>
    <scope>NUCLEOTIDE SEQUENCE [LARGE SCALE GENOMIC DNA]</scope>
    <source>
        <strain evidence="2 3">SCSIO 10429</strain>
    </source>
</reference>
<dbReference type="AlphaFoldDB" id="A0A1E7L5P7"/>
<keyword evidence="1" id="KW-0812">Transmembrane</keyword>
<accession>A0A1E7L5P7</accession>
<dbReference type="Proteomes" id="UP000176005">
    <property type="component" value="Unassembled WGS sequence"/>
</dbReference>
<organism evidence="2 3">
    <name type="scientific">Streptomyces nanshensis</name>
    <dbReference type="NCBI Taxonomy" id="518642"/>
    <lineage>
        <taxon>Bacteria</taxon>
        <taxon>Bacillati</taxon>
        <taxon>Actinomycetota</taxon>
        <taxon>Actinomycetes</taxon>
        <taxon>Kitasatosporales</taxon>
        <taxon>Streptomycetaceae</taxon>
        <taxon>Streptomyces</taxon>
    </lineage>
</organism>
<evidence type="ECO:0000256" key="1">
    <source>
        <dbReference type="SAM" id="Phobius"/>
    </source>
</evidence>
<evidence type="ECO:0000313" key="2">
    <source>
        <dbReference type="EMBL" id="OEV11522.1"/>
    </source>
</evidence>
<feature type="transmembrane region" description="Helical" evidence="1">
    <location>
        <begin position="112"/>
        <end position="131"/>
    </location>
</feature>
<dbReference type="EMBL" id="LJGW01000218">
    <property type="protein sequence ID" value="OEV11522.1"/>
    <property type="molecule type" value="Genomic_DNA"/>
</dbReference>
<keyword evidence="3" id="KW-1185">Reference proteome</keyword>
<sequence length="138" mass="14617">MSACVHPEPRPAQLLRHRRCSTLRNMALIATVPPLVFGAVKPLAALALVVLLLVGVGTAIRASTPLRRACVHRPARVFPRVRSVLTLASDLLMLMGATGLLIGLLVTPGPSTLPAAGDFIAAAAFLFLGLLHHCAHRR</sequence>
<name>A0A1E7L5P7_9ACTN</name>
<keyword evidence="1" id="KW-1133">Transmembrane helix</keyword>
<evidence type="ECO:0000313" key="3">
    <source>
        <dbReference type="Proteomes" id="UP000176005"/>
    </source>
</evidence>
<feature type="transmembrane region" description="Helical" evidence="1">
    <location>
        <begin position="84"/>
        <end position="106"/>
    </location>
</feature>
<gene>
    <name evidence="2" type="ORF">AN218_12525</name>
</gene>